<organism evidence="1 2">
    <name type="scientific">Ambrosia artemisiifolia</name>
    <name type="common">Common ragweed</name>
    <dbReference type="NCBI Taxonomy" id="4212"/>
    <lineage>
        <taxon>Eukaryota</taxon>
        <taxon>Viridiplantae</taxon>
        <taxon>Streptophyta</taxon>
        <taxon>Embryophyta</taxon>
        <taxon>Tracheophyta</taxon>
        <taxon>Spermatophyta</taxon>
        <taxon>Magnoliopsida</taxon>
        <taxon>eudicotyledons</taxon>
        <taxon>Gunneridae</taxon>
        <taxon>Pentapetalae</taxon>
        <taxon>asterids</taxon>
        <taxon>campanulids</taxon>
        <taxon>Asterales</taxon>
        <taxon>Asteraceae</taxon>
        <taxon>Asteroideae</taxon>
        <taxon>Heliantheae alliance</taxon>
        <taxon>Heliantheae</taxon>
        <taxon>Ambrosia</taxon>
    </lineage>
</organism>
<dbReference type="AlphaFoldDB" id="A0AAD5DB31"/>
<comment type="caution">
    <text evidence="1">The sequence shown here is derived from an EMBL/GenBank/DDBJ whole genome shotgun (WGS) entry which is preliminary data.</text>
</comment>
<dbReference type="Proteomes" id="UP001206925">
    <property type="component" value="Unassembled WGS sequence"/>
</dbReference>
<evidence type="ECO:0000313" key="1">
    <source>
        <dbReference type="EMBL" id="KAI7755496.1"/>
    </source>
</evidence>
<dbReference type="Gene3D" id="1.10.472.10">
    <property type="entry name" value="Cyclin-like"/>
    <property type="match status" value="1"/>
</dbReference>
<evidence type="ECO:0000313" key="2">
    <source>
        <dbReference type="Proteomes" id="UP001206925"/>
    </source>
</evidence>
<name>A0AAD5DB31_AMBAR</name>
<keyword evidence="2" id="KW-1185">Reference proteome</keyword>
<reference evidence="1" key="1">
    <citation type="submission" date="2022-06" db="EMBL/GenBank/DDBJ databases">
        <title>Uncovering the hologenomic basis of an extraordinary plant invasion.</title>
        <authorList>
            <person name="Bieker V.C."/>
            <person name="Martin M.D."/>
            <person name="Gilbert T."/>
            <person name="Hodgins K."/>
            <person name="Battlay P."/>
            <person name="Petersen B."/>
            <person name="Wilson J."/>
        </authorList>
    </citation>
    <scope>NUCLEOTIDE SEQUENCE</scope>
    <source>
        <strain evidence="1">AA19_3_7</strain>
        <tissue evidence="1">Leaf</tissue>
    </source>
</reference>
<gene>
    <name evidence="1" type="ORF">M8C21_031670</name>
</gene>
<dbReference type="EMBL" id="JAMZMK010001074">
    <property type="protein sequence ID" value="KAI7755496.1"/>
    <property type="molecule type" value="Genomic_DNA"/>
</dbReference>
<proteinExistence type="predicted"/>
<accession>A0AAD5DB31</accession>
<sequence>MNRLEMKFLFGIDFQLYVNLSTFKEYCLELMSEVSEDEQCLFPEIGFHCAASLFTKQSLISGKIRCTRLPYLEFTTNSSRQ</sequence>
<protein>
    <submittedName>
        <fullName evidence="1">Uncharacterized protein</fullName>
    </submittedName>
</protein>